<comment type="caution">
    <text evidence="1">The sequence shown here is derived from an EMBL/GenBank/DDBJ whole genome shotgun (WGS) entry which is preliminary data.</text>
</comment>
<sequence length="363" mass="40221">MLLAAGIISTATAQAVNDNIENRRVLRAEETVSSSTTGCTVQRNCVDERLTGKCIEYHNDQWFEFTPATAGRYFINIGGQKCRDVRGVQLVVLTGQPCQPATYRVLSCTSLGTQDDVFVTLDSLRAGQPYLLDVDGYLKDFCQFSLQVSRTAAGMPVSYFPPSPSRLLPTASRVVELQWTLPDSLANAPACRVMRREIHQYRSTEIHRVPVRRDTYGRAETSYTVADTLPGPGIYDYQVVTTRADNGPAPTRLRQWWYAYTTAATVPLPGTVVAREVVALPLQKYPAKARLSVVITDPASGRVLLARQLINQPANRRQAELSVRKWQAAGLKKIAVEIICHPVRGDFFTDRLLLNLPAPATQP</sequence>
<evidence type="ECO:0008006" key="3">
    <source>
        <dbReference type="Google" id="ProtNLM"/>
    </source>
</evidence>
<organism evidence="1 2">
    <name type="scientific">Hymenobacter frigidus</name>
    <dbReference type="NCBI Taxonomy" id="1524095"/>
    <lineage>
        <taxon>Bacteria</taxon>
        <taxon>Pseudomonadati</taxon>
        <taxon>Bacteroidota</taxon>
        <taxon>Cytophagia</taxon>
        <taxon>Cytophagales</taxon>
        <taxon>Hymenobacteraceae</taxon>
        <taxon>Hymenobacter</taxon>
    </lineage>
</organism>
<evidence type="ECO:0000313" key="2">
    <source>
        <dbReference type="Proteomes" id="UP000637774"/>
    </source>
</evidence>
<protein>
    <recommendedName>
        <fullName evidence="3">Fibronectin type-III domain-containing protein</fullName>
    </recommendedName>
</protein>
<evidence type="ECO:0000313" key="1">
    <source>
        <dbReference type="EMBL" id="GGH85867.1"/>
    </source>
</evidence>
<dbReference type="Proteomes" id="UP000637774">
    <property type="component" value="Unassembled WGS sequence"/>
</dbReference>
<reference evidence="2" key="1">
    <citation type="journal article" date="2019" name="Int. J. Syst. Evol. Microbiol.">
        <title>The Global Catalogue of Microorganisms (GCM) 10K type strain sequencing project: providing services to taxonomists for standard genome sequencing and annotation.</title>
        <authorList>
            <consortium name="The Broad Institute Genomics Platform"/>
            <consortium name="The Broad Institute Genome Sequencing Center for Infectious Disease"/>
            <person name="Wu L."/>
            <person name="Ma J."/>
        </authorList>
    </citation>
    <scope>NUCLEOTIDE SEQUENCE [LARGE SCALE GENOMIC DNA]</scope>
    <source>
        <strain evidence="2">CGMCC 1.14966</strain>
    </source>
</reference>
<name>A0ABQ2A7D9_9BACT</name>
<proteinExistence type="predicted"/>
<accession>A0ABQ2A7D9</accession>
<keyword evidence="2" id="KW-1185">Reference proteome</keyword>
<dbReference type="EMBL" id="BMGY01000017">
    <property type="protein sequence ID" value="GGH85867.1"/>
    <property type="molecule type" value="Genomic_DNA"/>
</dbReference>
<gene>
    <name evidence="1" type="ORF">GCM10011495_21110</name>
</gene>